<name>A0A2D2D6N1_METT3</name>
<evidence type="ECO:0000313" key="3">
    <source>
        <dbReference type="EMBL" id="ATQ70499.1"/>
    </source>
</evidence>
<gene>
    <name evidence="3" type="ORF">CQW49_19285</name>
</gene>
<dbReference type="Gene3D" id="1.10.238.10">
    <property type="entry name" value="EF-hand"/>
    <property type="match status" value="1"/>
</dbReference>
<dbReference type="Pfam" id="PF13202">
    <property type="entry name" value="EF-hand_5"/>
    <property type="match status" value="3"/>
</dbReference>
<dbReference type="AlphaFoldDB" id="A0A2D2D6N1"/>
<dbReference type="PROSITE" id="PS50222">
    <property type="entry name" value="EF_HAND_2"/>
    <property type="match status" value="1"/>
</dbReference>
<dbReference type="PROSITE" id="PS00018">
    <property type="entry name" value="EF_HAND_1"/>
    <property type="match status" value="2"/>
</dbReference>
<proteinExistence type="predicted"/>
<organism evidence="3 4">
    <name type="scientific">Methylosinus trichosporium (strain ATCC 35070 / NCIMB 11131 / UNIQEM 75 / OB3b)</name>
    <dbReference type="NCBI Taxonomy" id="595536"/>
    <lineage>
        <taxon>Bacteria</taxon>
        <taxon>Pseudomonadati</taxon>
        <taxon>Pseudomonadota</taxon>
        <taxon>Alphaproteobacteria</taxon>
        <taxon>Hyphomicrobiales</taxon>
        <taxon>Methylocystaceae</taxon>
        <taxon>Methylosinus</taxon>
    </lineage>
</organism>
<evidence type="ECO:0000256" key="1">
    <source>
        <dbReference type="SAM" id="SignalP"/>
    </source>
</evidence>
<dbReference type="Proteomes" id="UP000230709">
    <property type="component" value="Chromosome"/>
</dbReference>
<dbReference type="RefSeq" id="WP_003612551.1">
    <property type="nucleotide sequence ID" value="NZ_ADVE02000001.1"/>
</dbReference>
<dbReference type="InterPro" id="IPR002048">
    <property type="entry name" value="EF_hand_dom"/>
</dbReference>
<dbReference type="STRING" id="595536.GCA_000178815_01335"/>
<reference evidence="4" key="1">
    <citation type="submission" date="2017-10" db="EMBL/GenBank/DDBJ databases">
        <title>Completed PacBio SMRT sequence of Methylosinus trichosporium OB3b reveals presence of a third large plasmid.</title>
        <authorList>
            <person name="Charles T.C."/>
            <person name="Lynch M.D.J."/>
            <person name="Heil J.R."/>
            <person name="Cheng J."/>
        </authorList>
    </citation>
    <scope>NUCLEOTIDE SEQUENCE [LARGE SCALE GENOMIC DNA]</scope>
    <source>
        <strain evidence="4">OB3b</strain>
    </source>
</reference>
<dbReference type="InterPro" id="IPR018247">
    <property type="entry name" value="EF_Hand_1_Ca_BS"/>
</dbReference>
<feature type="signal peptide" evidence="1">
    <location>
        <begin position="1"/>
        <end position="25"/>
    </location>
</feature>
<evidence type="ECO:0000259" key="2">
    <source>
        <dbReference type="PROSITE" id="PS50222"/>
    </source>
</evidence>
<dbReference type="KEGG" id="mtw:CQW49_19285"/>
<keyword evidence="4" id="KW-1185">Reference proteome</keyword>
<accession>A0A2D2D6N1</accession>
<dbReference type="SUPFAM" id="SSF47473">
    <property type="entry name" value="EF-hand"/>
    <property type="match status" value="1"/>
</dbReference>
<dbReference type="InterPro" id="IPR011992">
    <property type="entry name" value="EF-hand-dom_pair"/>
</dbReference>
<evidence type="ECO:0000313" key="4">
    <source>
        <dbReference type="Proteomes" id="UP000230709"/>
    </source>
</evidence>
<dbReference type="SMR" id="A0A2D2D6N1"/>
<dbReference type="GO" id="GO:0005509">
    <property type="term" value="F:calcium ion binding"/>
    <property type="evidence" value="ECO:0007669"/>
    <property type="project" value="InterPro"/>
</dbReference>
<sequence>MNRKLIAAALCAGLGMAGVTLSAQAGPSPIKTFDTDNDGTLDLAEVDKAAGATFDKLEKDSDKTLDQKEIGKRIGKKDFSAADPDEDGTITKDEYLAYAAALFKEADKDNEGTLDAKELKSKPGKALLQLMR</sequence>
<keyword evidence="1" id="KW-0732">Signal</keyword>
<feature type="domain" description="EF-hand" evidence="2">
    <location>
        <begin position="94"/>
        <end position="129"/>
    </location>
</feature>
<dbReference type="EMBL" id="CP023737">
    <property type="protein sequence ID" value="ATQ70499.1"/>
    <property type="molecule type" value="Genomic_DNA"/>
</dbReference>
<feature type="chain" id="PRO_5013850772" evidence="1">
    <location>
        <begin position="26"/>
        <end position="132"/>
    </location>
</feature>
<protein>
    <submittedName>
        <fullName evidence="3">Calcium-binding protein</fullName>
    </submittedName>
</protein>